<dbReference type="EMBL" id="CP003364">
    <property type="protein sequence ID" value="AGA26878.1"/>
    <property type="molecule type" value="Genomic_DNA"/>
</dbReference>
<dbReference type="KEGG" id="saci:Sinac_2576"/>
<feature type="domain" description="Nudix hydrolase" evidence="17">
    <location>
        <begin position="7"/>
        <end position="135"/>
    </location>
</feature>
<comment type="cofactor">
    <cofactor evidence="1">
        <name>Mg(2+)</name>
        <dbReference type="ChEBI" id="CHEBI:18420"/>
    </cofactor>
</comment>
<dbReference type="Proteomes" id="UP000010798">
    <property type="component" value="Chromosome"/>
</dbReference>
<evidence type="ECO:0000256" key="8">
    <source>
        <dbReference type="ARBA" id="ARBA00022842"/>
    </source>
</evidence>
<evidence type="ECO:0000256" key="6">
    <source>
        <dbReference type="ARBA" id="ARBA00022763"/>
    </source>
</evidence>
<proteinExistence type="inferred from homology"/>
<evidence type="ECO:0000313" key="19">
    <source>
        <dbReference type="Proteomes" id="UP000010798"/>
    </source>
</evidence>
<dbReference type="PROSITE" id="PS51462">
    <property type="entry name" value="NUDIX"/>
    <property type="match status" value="1"/>
</dbReference>
<evidence type="ECO:0000256" key="11">
    <source>
        <dbReference type="ARBA" id="ARBA00036904"/>
    </source>
</evidence>
<dbReference type="InterPro" id="IPR029119">
    <property type="entry name" value="MutY_C"/>
</dbReference>
<dbReference type="Pfam" id="PF14815">
    <property type="entry name" value="NUDIX_4"/>
    <property type="match status" value="1"/>
</dbReference>
<keyword evidence="8" id="KW-0460">Magnesium</keyword>
<dbReference type="STRING" id="886293.Sinac_2576"/>
<evidence type="ECO:0000256" key="12">
    <source>
        <dbReference type="ARBA" id="ARBA00038905"/>
    </source>
</evidence>
<evidence type="ECO:0000256" key="9">
    <source>
        <dbReference type="ARBA" id="ARBA00023204"/>
    </source>
</evidence>
<evidence type="ECO:0000256" key="1">
    <source>
        <dbReference type="ARBA" id="ARBA00001946"/>
    </source>
</evidence>
<name>L0DDI2_SINAD</name>
<evidence type="ECO:0000256" key="4">
    <source>
        <dbReference type="ARBA" id="ARBA00022705"/>
    </source>
</evidence>
<comment type="catalytic activity">
    <reaction evidence="11">
        <text>8-oxo-GTP + H2O = 8-oxo-GMP + diphosphate + H(+)</text>
        <dbReference type="Rhea" id="RHEA:67616"/>
        <dbReference type="ChEBI" id="CHEBI:15377"/>
        <dbReference type="ChEBI" id="CHEBI:15378"/>
        <dbReference type="ChEBI" id="CHEBI:33019"/>
        <dbReference type="ChEBI" id="CHEBI:143553"/>
        <dbReference type="ChEBI" id="CHEBI:145694"/>
    </reaction>
</comment>
<evidence type="ECO:0000256" key="2">
    <source>
        <dbReference type="ARBA" id="ARBA00005582"/>
    </source>
</evidence>
<keyword evidence="19" id="KW-1185">Reference proteome</keyword>
<keyword evidence="9" id="KW-0234">DNA repair</keyword>
<dbReference type="AlphaFoldDB" id="L0DDI2"/>
<evidence type="ECO:0000256" key="7">
    <source>
        <dbReference type="ARBA" id="ARBA00022801"/>
    </source>
</evidence>
<dbReference type="PANTHER" id="PTHR47707:SF1">
    <property type="entry name" value="NUDIX HYDROLASE FAMILY PROTEIN"/>
    <property type="match status" value="1"/>
</dbReference>
<dbReference type="InterPro" id="IPR000086">
    <property type="entry name" value="NUDIX_hydrolase_dom"/>
</dbReference>
<sequence>MIREEPEKPIVVGIGLMARDGRYLIRQRPPGSAMAGVWEFPGGKCEPGETPEQATVRECHEETGLATIAGRLRRRLVHRYPHAWVELFYFDCTTADPAAEPRPETGFRWVEVQELLTLTFPGANEPILEELSNEAGRTTDPT</sequence>
<evidence type="ECO:0000256" key="14">
    <source>
        <dbReference type="ARBA" id="ARBA00041592"/>
    </source>
</evidence>
<dbReference type="GO" id="GO:0044715">
    <property type="term" value="F:8-oxo-dGDP phosphatase activity"/>
    <property type="evidence" value="ECO:0007669"/>
    <property type="project" value="TreeGrafter"/>
</dbReference>
<dbReference type="OrthoDB" id="9810648at2"/>
<dbReference type="CDD" id="cd03425">
    <property type="entry name" value="NUDIX_MutT_NudA_like"/>
    <property type="match status" value="1"/>
</dbReference>
<keyword evidence="6" id="KW-0227">DNA damage</keyword>
<dbReference type="GO" id="GO:0006281">
    <property type="term" value="P:DNA repair"/>
    <property type="evidence" value="ECO:0007669"/>
    <property type="project" value="UniProtKB-KW"/>
</dbReference>
<organism evidence="18 19">
    <name type="scientific">Singulisphaera acidiphila (strain ATCC BAA-1392 / DSM 18658 / VKM B-2454 / MOB10)</name>
    <dbReference type="NCBI Taxonomy" id="886293"/>
    <lineage>
        <taxon>Bacteria</taxon>
        <taxon>Pseudomonadati</taxon>
        <taxon>Planctomycetota</taxon>
        <taxon>Planctomycetia</taxon>
        <taxon>Isosphaerales</taxon>
        <taxon>Isosphaeraceae</taxon>
        <taxon>Singulisphaera</taxon>
    </lineage>
</organism>
<dbReference type="EC" id="3.6.1.55" evidence="12"/>
<dbReference type="InterPro" id="IPR015797">
    <property type="entry name" value="NUDIX_hydrolase-like_dom_sf"/>
</dbReference>
<dbReference type="GO" id="GO:0044716">
    <property type="term" value="F:8-oxo-GDP phosphatase activity"/>
    <property type="evidence" value="ECO:0007669"/>
    <property type="project" value="TreeGrafter"/>
</dbReference>
<accession>L0DDI2</accession>
<evidence type="ECO:0000256" key="15">
    <source>
        <dbReference type="ARBA" id="ARBA00041979"/>
    </source>
</evidence>
<dbReference type="GO" id="GO:0006260">
    <property type="term" value="P:DNA replication"/>
    <property type="evidence" value="ECO:0007669"/>
    <property type="project" value="UniProtKB-KW"/>
</dbReference>
<dbReference type="Gene3D" id="3.90.79.10">
    <property type="entry name" value="Nucleoside Triphosphate Pyrophosphohydrolase"/>
    <property type="match status" value="1"/>
</dbReference>
<dbReference type="RefSeq" id="WP_015246030.1">
    <property type="nucleotide sequence ID" value="NC_019892.1"/>
</dbReference>
<dbReference type="GO" id="GO:0046872">
    <property type="term" value="F:metal ion binding"/>
    <property type="evidence" value="ECO:0007669"/>
    <property type="project" value="UniProtKB-KW"/>
</dbReference>
<reference evidence="18 19" key="1">
    <citation type="submission" date="2012-02" db="EMBL/GenBank/DDBJ databases">
        <title>Complete sequence of chromosome of Singulisphaera acidiphila DSM 18658.</title>
        <authorList>
            <consortium name="US DOE Joint Genome Institute (JGI-PGF)"/>
            <person name="Lucas S."/>
            <person name="Copeland A."/>
            <person name="Lapidus A."/>
            <person name="Glavina del Rio T."/>
            <person name="Dalin E."/>
            <person name="Tice H."/>
            <person name="Bruce D."/>
            <person name="Goodwin L."/>
            <person name="Pitluck S."/>
            <person name="Peters L."/>
            <person name="Ovchinnikova G."/>
            <person name="Chertkov O."/>
            <person name="Kyrpides N."/>
            <person name="Mavromatis K."/>
            <person name="Ivanova N."/>
            <person name="Brettin T."/>
            <person name="Detter J.C."/>
            <person name="Han C."/>
            <person name="Larimer F."/>
            <person name="Land M."/>
            <person name="Hauser L."/>
            <person name="Markowitz V."/>
            <person name="Cheng J.-F."/>
            <person name="Hugenholtz P."/>
            <person name="Woyke T."/>
            <person name="Wu D."/>
            <person name="Tindall B."/>
            <person name="Pomrenke H."/>
            <person name="Brambilla E."/>
            <person name="Klenk H.-P."/>
            <person name="Eisen J.A."/>
        </authorList>
    </citation>
    <scope>NUCLEOTIDE SEQUENCE [LARGE SCALE GENOMIC DNA]</scope>
    <source>
        <strain evidence="19">ATCC BAA-1392 / DSM 18658 / VKM B-2454 / MOB10</strain>
    </source>
</reference>
<dbReference type="InterPro" id="IPR047127">
    <property type="entry name" value="MutT-like"/>
</dbReference>
<evidence type="ECO:0000256" key="5">
    <source>
        <dbReference type="ARBA" id="ARBA00022723"/>
    </source>
</evidence>
<evidence type="ECO:0000259" key="17">
    <source>
        <dbReference type="PROSITE" id="PS51462"/>
    </source>
</evidence>
<dbReference type="HOGENOM" id="CLU_037162_19_2_0"/>
<keyword evidence="4" id="KW-0235">DNA replication</keyword>
<dbReference type="eggNOG" id="COG0494">
    <property type="taxonomic scope" value="Bacteria"/>
</dbReference>
<comment type="catalytic activity">
    <reaction evidence="10">
        <text>8-oxo-dGTP + H2O = 8-oxo-dGMP + diphosphate + H(+)</text>
        <dbReference type="Rhea" id="RHEA:31575"/>
        <dbReference type="ChEBI" id="CHEBI:15377"/>
        <dbReference type="ChEBI" id="CHEBI:15378"/>
        <dbReference type="ChEBI" id="CHEBI:33019"/>
        <dbReference type="ChEBI" id="CHEBI:63224"/>
        <dbReference type="ChEBI" id="CHEBI:77896"/>
        <dbReference type="EC" id="3.6.1.55"/>
    </reaction>
</comment>
<evidence type="ECO:0000313" key="18">
    <source>
        <dbReference type="EMBL" id="AGA26878.1"/>
    </source>
</evidence>
<comment type="similarity">
    <text evidence="2">Belongs to the Nudix hydrolase family.</text>
</comment>
<dbReference type="PRINTS" id="PR00502">
    <property type="entry name" value="NUDIXFAMILY"/>
</dbReference>
<keyword evidence="7" id="KW-0378">Hydrolase</keyword>
<dbReference type="InterPro" id="IPR020476">
    <property type="entry name" value="Nudix_hydrolase"/>
</dbReference>
<evidence type="ECO:0000256" key="16">
    <source>
        <dbReference type="ARBA" id="ARBA00042798"/>
    </source>
</evidence>
<protein>
    <recommendedName>
        <fullName evidence="13">8-oxo-dGTP diphosphatase</fullName>
        <ecNumber evidence="12">3.6.1.55</ecNumber>
    </recommendedName>
    <alternativeName>
        <fullName evidence="16">7,8-dihydro-8-oxoguanine-triphosphatase</fullName>
    </alternativeName>
    <alternativeName>
        <fullName evidence="15">Mutator protein MutT</fullName>
    </alternativeName>
    <alternativeName>
        <fullName evidence="14">dGTP pyrophosphohydrolase</fullName>
    </alternativeName>
</protein>
<dbReference type="PANTHER" id="PTHR47707">
    <property type="entry name" value="8-OXO-DGTP DIPHOSPHATASE"/>
    <property type="match status" value="1"/>
</dbReference>
<dbReference type="GO" id="GO:0008413">
    <property type="term" value="F:8-oxo-7,8-dihydroguanosine triphosphate pyrophosphatase activity"/>
    <property type="evidence" value="ECO:0007669"/>
    <property type="project" value="TreeGrafter"/>
</dbReference>
<keyword evidence="5" id="KW-0479">Metal-binding</keyword>
<gene>
    <name evidence="18" type="ordered locus">Sinac_2576</name>
</gene>
<evidence type="ECO:0000256" key="13">
    <source>
        <dbReference type="ARBA" id="ARBA00040794"/>
    </source>
</evidence>
<dbReference type="GO" id="GO:0035539">
    <property type="term" value="F:8-oxo-7,8-dihydrodeoxyguanosine triphosphate pyrophosphatase activity"/>
    <property type="evidence" value="ECO:0007669"/>
    <property type="project" value="UniProtKB-EC"/>
</dbReference>
<dbReference type="SUPFAM" id="SSF55811">
    <property type="entry name" value="Nudix"/>
    <property type="match status" value="1"/>
</dbReference>
<keyword evidence="3" id="KW-0515">Mutator protein</keyword>
<evidence type="ECO:0000256" key="10">
    <source>
        <dbReference type="ARBA" id="ARBA00035861"/>
    </source>
</evidence>
<evidence type="ECO:0000256" key="3">
    <source>
        <dbReference type="ARBA" id="ARBA00022457"/>
    </source>
</evidence>